<dbReference type="EMBL" id="JBJKBG010000005">
    <property type="protein sequence ID" value="KAL3738687.1"/>
    <property type="molecule type" value="Genomic_DNA"/>
</dbReference>
<feature type="compositionally biased region" description="Low complexity" evidence="8">
    <location>
        <begin position="22"/>
        <end position="33"/>
    </location>
</feature>
<feature type="domain" description="D-isomer specific 2-hydroxyacid dehydrogenase NAD-binding" evidence="10">
    <location>
        <begin position="166"/>
        <end position="339"/>
    </location>
</feature>
<keyword evidence="1" id="KW-0323">Glycolate pathway</keyword>
<dbReference type="GO" id="GO:0009854">
    <property type="term" value="P:oxidative photosynthetic carbon pathway"/>
    <property type="evidence" value="ECO:0007669"/>
    <property type="project" value="UniProtKB-KW"/>
</dbReference>
<keyword evidence="3 7" id="KW-0560">Oxidoreductase</keyword>
<keyword evidence="2" id="KW-0521">NADP</keyword>
<protein>
    <recommendedName>
        <fullName evidence="13">Glyoxylate/hydroxypyruvate reductase HPR3</fullName>
    </recommendedName>
</protein>
<proteinExistence type="inferred from homology"/>
<evidence type="ECO:0000256" key="6">
    <source>
        <dbReference type="ARBA" id="ARBA00061400"/>
    </source>
</evidence>
<dbReference type="Gene3D" id="3.40.50.720">
    <property type="entry name" value="NAD(P)-binding Rossmann-like Domain"/>
    <property type="match status" value="2"/>
</dbReference>
<evidence type="ECO:0000256" key="7">
    <source>
        <dbReference type="RuleBase" id="RU003719"/>
    </source>
</evidence>
<dbReference type="InterPro" id="IPR006140">
    <property type="entry name" value="D-isomer_DH_NAD-bd"/>
</dbReference>
<dbReference type="Pfam" id="PF02826">
    <property type="entry name" value="2-Hacid_dh_C"/>
    <property type="match status" value="1"/>
</dbReference>
<dbReference type="PANTHER" id="PTHR10996">
    <property type="entry name" value="2-HYDROXYACID DEHYDROGENASE-RELATED"/>
    <property type="match status" value="1"/>
</dbReference>
<evidence type="ECO:0000256" key="1">
    <source>
        <dbReference type="ARBA" id="ARBA00022594"/>
    </source>
</evidence>
<evidence type="ECO:0008006" key="13">
    <source>
        <dbReference type="Google" id="ProtNLM"/>
    </source>
</evidence>
<dbReference type="InterPro" id="IPR006139">
    <property type="entry name" value="D-isomer_2_OHA_DH_cat_dom"/>
</dbReference>
<dbReference type="InterPro" id="IPR036291">
    <property type="entry name" value="NAD(P)-bd_dom_sf"/>
</dbReference>
<gene>
    <name evidence="11" type="ORF">ACJRO7_020118</name>
</gene>
<organism evidence="11 12">
    <name type="scientific">Eucalyptus globulus</name>
    <name type="common">Tasmanian blue gum</name>
    <dbReference type="NCBI Taxonomy" id="34317"/>
    <lineage>
        <taxon>Eukaryota</taxon>
        <taxon>Viridiplantae</taxon>
        <taxon>Streptophyta</taxon>
        <taxon>Embryophyta</taxon>
        <taxon>Tracheophyta</taxon>
        <taxon>Spermatophyta</taxon>
        <taxon>Magnoliopsida</taxon>
        <taxon>eudicotyledons</taxon>
        <taxon>Gunneridae</taxon>
        <taxon>Pentapetalae</taxon>
        <taxon>rosids</taxon>
        <taxon>malvids</taxon>
        <taxon>Myrtales</taxon>
        <taxon>Myrtaceae</taxon>
        <taxon>Myrtoideae</taxon>
        <taxon>Eucalypteae</taxon>
        <taxon>Eucalyptus</taxon>
    </lineage>
</organism>
<evidence type="ECO:0000256" key="8">
    <source>
        <dbReference type="SAM" id="MobiDB-lite"/>
    </source>
</evidence>
<feature type="domain" description="D-isomer specific 2-hydroxyacid dehydrogenase catalytic" evidence="9">
    <location>
        <begin position="98"/>
        <end position="370"/>
    </location>
</feature>
<keyword evidence="12" id="KW-1185">Reference proteome</keyword>
<dbReference type="AlphaFoldDB" id="A0ABD3KHQ0"/>
<evidence type="ECO:0000256" key="2">
    <source>
        <dbReference type="ARBA" id="ARBA00022857"/>
    </source>
</evidence>
<accession>A0ABD3KHQ0</accession>
<dbReference type="GO" id="GO:0030267">
    <property type="term" value="F:glyoxylate reductase (NADPH) activity"/>
    <property type="evidence" value="ECO:0007669"/>
    <property type="project" value="UniProtKB-ARBA"/>
</dbReference>
<keyword evidence="4" id="KW-0520">NAD</keyword>
<comment type="caution">
    <text evidence="11">The sequence shown here is derived from an EMBL/GenBank/DDBJ whole genome shotgun (WGS) entry which is preliminary data.</text>
</comment>
<dbReference type="GO" id="GO:0016618">
    <property type="term" value="F:hydroxypyruvate reductase [NAD(P)H] activity"/>
    <property type="evidence" value="ECO:0007669"/>
    <property type="project" value="UniProtKB-ARBA"/>
</dbReference>
<dbReference type="SUPFAM" id="SSF52283">
    <property type="entry name" value="Formate/glycerate dehydrogenase catalytic domain-like"/>
    <property type="match status" value="1"/>
</dbReference>
<evidence type="ECO:0000313" key="11">
    <source>
        <dbReference type="EMBL" id="KAL3738687.1"/>
    </source>
</evidence>
<dbReference type="FunFam" id="3.40.50.720:FF:000213">
    <property type="entry name" value="Putative 2-hydroxyacid dehydrogenase"/>
    <property type="match status" value="1"/>
</dbReference>
<evidence type="ECO:0000256" key="4">
    <source>
        <dbReference type="ARBA" id="ARBA00023027"/>
    </source>
</evidence>
<sequence length="373" mass="40568">MTVGHHMDDVDSSTSLSPFPKQQQQNSSLSTTQFDSPMAADPESSGGPPPLRRRAPRCVLLLRHPPHFTLIDRPLPDGFRFLKPWESPLPFDDFLASDDVRSAEAILTSQGVPVTADMLRRLPAVRLVLTTSAGLNHIDLAECRRRGVAVAGAGEVYSEEVADLAIGLLIDVLRKVSAGDRYVRRGSWSSEGEFALGSKLGGKRAGVVGLGRIGLEVAKRLEAFGCTVSYNSRKKKPYVLYPFYSDVRELATNCDVLVICCGLNEQTHHMINREVLLALGKEGVIVNIGRGSIIDEKEMVQLLVQGELGGAGLDVFENEPKVPEELLALDNVVLSPHTAVFTTESLSELCDLVVGNLEAFFSDKPLLSPVLDE</sequence>
<dbReference type="CDD" id="cd12156">
    <property type="entry name" value="HPPR"/>
    <property type="match status" value="1"/>
</dbReference>
<dbReference type="SUPFAM" id="SSF51735">
    <property type="entry name" value="NAD(P)-binding Rossmann-fold domains"/>
    <property type="match status" value="1"/>
</dbReference>
<dbReference type="Pfam" id="PF00389">
    <property type="entry name" value="2-Hacid_dh"/>
    <property type="match status" value="1"/>
</dbReference>
<evidence type="ECO:0000313" key="12">
    <source>
        <dbReference type="Proteomes" id="UP001634007"/>
    </source>
</evidence>
<dbReference type="EMBL" id="JBJKBG010000005">
    <property type="protein sequence ID" value="KAL3738688.1"/>
    <property type="molecule type" value="Genomic_DNA"/>
</dbReference>
<keyword evidence="5" id="KW-0601">Photorespiration</keyword>
<reference evidence="11 12" key="1">
    <citation type="submission" date="2024-11" db="EMBL/GenBank/DDBJ databases">
        <title>Chromosome-level genome assembly of Eucalyptus globulus Labill. provides insights into its genome evolution.</title>
        <authorList>
            <person name="Li X."/>
        </authorList>
    </citation>
    <scope>NUCLEOTIDE SEQUENCE [LARGE SCALE GENOMIC DNA]</scope>
    <source>
        <strain evidence="11">CL2024</strain>
        <tissue evidence="11">Fresh tender leaves</tissue>
    </source>
</reference>
<feature type="region of interest" description="Disordered" evidence="8">
    <location>
        <begin position="1"/>
        <end position="52"/>
    </location>
</feature>
<dbReference type="PANTHER" id="PTHR10996:SF179">
    <property type="entry name" value="D-ISOMER SPECIFIC 2-HYDROXYACID DEHYDROGENASE FAMILY PROTEIN-RELATED"/>
    <property type="match status" value="1"/>
</dbReference>
<comment type="similarity">
    <text evidence="6">Belongs to the D-isomer specific 2-hydroxyacid dehydrogenase family. GyaR subfamily.</text>
</comment>
<evidence type="ECO:0000256" key="5">
    <source>
        <dbReference type="ARBA" id="ARBA00023238"/>
    </source>
</evidence>
<dbReference type="InterPro" id="IPR050223">
    <property type="entry name" value="D-isomer_2-hydroxyacid_DH"/>
</dbReference>
<evidence type="ECO:0000259" key="10">
    <source>
        <dbReference type="Pfam" id="PF02826"/>
    </source>
</evidence>
<dbReference type="Proteomes" id="UP001634007">
    <property type="component" value="Unassembled WGS sequence"/>
</dbReference>
<evidence type="ECO:0000259" key="9">
    <source>
        <dbReference type="Pfam" id="PF00389"/>
    </source>
</evidence>
<name>A0ABD3KHQ0_EUCGL</name>
<evidence type="ECO:0000256" key="3">
    <source>
        <dbReference type="ARBA" id="ARBA00023002"/>
    </source>
</evidence>
<feature type="compositionally biased region" description="Polar residues" evidence="8">
    <location>
        <begin position="12"/>
        <end position="21"/>
    </location>
</feature>